<protein>
    <recommendedName>
        <fullName evidence="9">Potassium-transporting ATPase potassium-binding subunit</fullName>
    </recommendedName>
    <alternativeName>
        <fullName evidence="9">ATP phosphohydrolase [potassium-transporting] A chain</fullName>
    </alternativeName>
    <alternativeName>
        <fullName evidence="9">Potassium-binding and translocating subunit A</fullName>
    </alternativeName>
    <alternativeName>
        <fullName evidence="9">Potassium-translocating ATPase A chain</fullName>
    </alternativeName>
</protein>
<proteinExistence type="inferred from homology"/>
<feature type="transmembrane region" description="Helical" evidence="9">
    <location>
        <begin position="357"/>
        <end position="379"/>
    </location>
</feature>
<feature type="transmembrane region" description="Helical" evidence="9">
    <location>
        <begin position="63"/>
        <end position="82"/>
    </location>
</feature>
<dbReference type="PANTHER" id="PTHR30607">
    <property type="entry name" value="POTASSIUM-TRANSPORTING ATPASE A CHAIN"/>
    <property type="match status" value="1"/>
</dbReference>
<keyword evidence="5 9" id="KW-0630">Potassium</keyword>
<evidence type="ECO:0000256" key="4">
    <source>
        <dbReference type="ARBA" id="ARBA00022692"/>
    </source>
</evidence>
<keyword evidence="1 9" id="KW-0813">Transport</keyword>
<accession>A0A9X2FJL4</accession>
<dbReference type="GO" id="GO:0030955">
    <property type="term" value="F:potassium ion binding"/>
    <property type="evidence" value="ECO:0007669"/>
    <property type="project" value="UniProtKB-UniRule"/>
</dbReference>
<keyword evidence="6 9" id="KW-1133">Transmembrane helix</keyword>
<comment type="function">
    <text evidence="9">Part of the high-affinity ATP-driven potassium transport (or Kdp) system, which catalyzes the hydrolysis of ATP coupled with the electrogenic transport of potassium into the cytoplasm. This subunit binds the extracellular potassium ions and delivers the ions to the membrane domain of KdpB through an intramembrane tunnel.</text>
</comment>
<keyword evidence="4 9" id="KW-0812">Transmembrane</keyword>
<comment type="similarity">
    <text evidence="9">Belongs to the KdpA family.</text>
</comment>
<dbReference type="RefSeq" id="WP_253359900.1">
    <property type="nucleotide sequence ID" value="NZ_JAIULA010000007.1"/>
</dbReference>
<dbReference type="EMBL" id="JAIULA010000007">
    <property type="protein sequence ID" value="MCP0886625.1"/>
    <property type="molecule type" value="Genomic_DNA"/>
</dbReference>
<feature type="transmembrane region" description="Helical" evidence="9">
    <location>
        <begin position="386"/>
        <end position="405"/>
    </location>
</feature>
<evidence type="ECO:0000256" key="9">
    <source>
        <dbReference type="HAMAP-Rule" id="MF_00275"/>
    </source>
</evidence>
<comment type="caution">
    <text evidence="10">The sequence shown here is derived from an EMBL/GenBank/DDBJ whole genome shotgun (WGS) entry which is preliminary data.</text>
</comment>
<evidence type="ECO:0000256" key="1">
    <source>
        <dbReference type="ARBA" id="ARBA00022448"/>
    </source>
</evidence>
<dbReference type="InterPro" id="IPR004623">
    <property type="entry name" value="KdpA"/>
</dbReference>
<evidence type="ECO:0000313" key="10">
    <source>
        <dbReference type="EMBL" id="MCP0886625.1"/>
    </source>
</evidence>
<dbReference type="HAMAP" id="MF_00275">
    <property type="entry name" value="KdpA"/>
    <property type="match status" value="1"/>
</dbReference>
<sequence>MNIIVQILPYVILPFILAIPLGLYMSKLVDGEKNFMTKVISPFENKVYKWLKINQKEMNWKKYLSSVLSLSVMSFIVLFLILKFQDLLPMNSNHFTGMSWTLAFNTAISFVTNTDWQSYSGETTLSNFSQIAGLTVQNFVSAAVGIAVLFALIRGLKRSSVNVIGNFWKDFIRIQLYVLIPLSLVTSVILIATGVPQTFSGSKTVDLVQPVAVNDNGVPITNAKINVKTKAVTVNGKKINNVSIITKEELPLYAQASQVAIKQLGSNGGGVLGTNSAHPYENPSPLSNFIEMTAMMLIPAALCFTFGFSIKRRREGIAIFITMTILLTFGLVVSVLMEQKGFSLAHIGNLNMEGKEIRNGVTISSIWSVFATATGTGSVNASLDSFSAFAGMIFMILIQLGEVAFGGVGSGLYGMLGFVILTVFIASLMVGRTPTYLGKKIGPKEMRMAVLACLATPLAILLGSGIAATLKSTLGSLTNSGAHGFSELLYAFSSAGGNNGSSFSGFNGNTEILNILLGLVMIIGRFLPIFAVLVIAGSMAKQKVSAETSGTLSTSNITFIVLLILVILIIGVLSFFPALSLGPIADFLTRR</sequence>
<feature type="transmembrane region" description="Helical" evidence="9">
    <location>
        <begin position="174"/>
        <end position="195"/>
    </location>
</feature>
<dbReference type="Pfam" id="PF03814">
    <property type="entry name" value="KdpA"/>
    <property type="match status" value="1"/>
</dbReference>
<evidence type="ECO:0000313" key="11">
    <source>
        <dbReference type="Proteomes" id="UP001139006"/>
    </source>
</evidence>
<evidence type="ECO:0000256" key="7">
    <source>
        <dbReference type="ARBA" id="ARBA00023065"/>
    </source>
</evidence>
<keyword evidence="7 9" id="KW-0406">Ion transport</keyword>
<dbReference type="PIRSF" id="PIRSF001294">
    <property type="entry name" value="K_ATPaseA"/>
    <property type="match status" value="1"/>
</dbReference>
<comment type="subcellular location">
    <subcellularLocation>
        <location evidence="9">Cell membrane</location>
        <topology evidence="9">Multi-pass membrane protein</topology>
    </subcellularLocation>
</comment>
<reference evidence="10 11" key="1">
    <citation type="journal article" date="2023" name="Int. J. Syst. Evol. Microbiol.">
        <title>Ligilactobacillus ubinensis sp. nov., a novel species isolated from the wild ferment of a durian fruit (Durio zibethinus).</title>
        <authorList>
            <person name="Heng Y.C."/>
            <person name="Menon N."/>
            <person name="Chen B."/>
            <person name="Loo B.Z.L."/>
            <person name="Wong G.W.J."/>
            <person name="Lim A.C.H."/>
            <person name="Silvaraju S."/>
            <person name="Kittelmann S."/>
        </authorList>
    </citation>
    <scope>NUCLEOTIDE SEQUENCE [LARGE SCALE GENOMIC DNA]</scope>
    <source>
        <strain evidence="10 11">WILCCON 0076</strain>
    </source>
</reference>
<feature type="transmembrane region" description="Helical" evidence="9">
    <location>
        <begin position="7"/>
        <end position="26"/>
    </location>
</feature>
<evidence type="ECO:0000256" key="8">
    <source>
        <dbReference type="ARBA" id="ARBA00023136"/>
    </source>
</evidence>
<feature type="transmembrane region" description="Helical" evidence="9">
    <location>
        <begin position="411"/>
        <end position="430"/>
    </location>
</feature>
<keyword evidence="11" id="KW-1185">Reference proteome</keyword>
<evidence type="ECO:0000256" key="3">
    <source>
        <dbReference type="ARBA" id="ARBA00022538"/>
    </source>
</evidence>
<organism evidence="10 11">
    <name type="scientific">Ligilactobacillus ubinensis</name>
    <dbReference type="NCBI Taxonomy" id="2876789"/>
    <lineage>
        <taxon>Bacteria</taxon>
        <taxon>Bacillati</taxon>
        <taxon>Bacillota</taxon>
        <taxon>Bacilli</taxon>
        <taxon>Lactobacillales</taxon>
        <taxon>Lactobacillaceae</taxon>
        <taxon>Ligilactobacillus</taxon>
    </lineage>
</organism>
<dbReference type="GO" id="GO:0008556">
    <property type="term" value="F:P-type potassium transmembrane transporter activity"/>
    <property type="evidence" value="ECO:0007669"/>
    <property type="project" value="InterPro"/>
</dbReference>
<gene>
    <name evidence="9" type="primary">kdpA</name>
    <name evidence="10" type="ORF">LB941_04650</name>
</gene>
<comment type="subunit">
    <text evidence="9">The system is composed of three essential subunits: KdpA, KdpB and KdpC.</text>
</comment>
<dbReference type="PANTHER" id="PTHR30607:SF2">
    <property type="entry name" value="POTASSIUM-TRANSPORTING ATPASE POTASSIUM-BINDING SUBUNIT"/>
    <property type="match status" value="1"/>
</dbReference>
<dbReference type="GO" id="GO:0005886">
    <property type="term" value="C:plasma membrane"/>
    <property type="evidence" value="ECO:0007669"/>
    <property type="project" value="UniProtKB-SubCell"/>
</dbReference>
<keyword evidence="2 9" id="KW-1003">Cell membrane</keyword>
<evidence type="ECO:0000256" key="2">
    <source>
        <dbReference type="ARBA" id="ARBA00022475"/>
    </source>
</evidence>
<feature type="transmembrane region" description="Helical" evidence="9">
    <location>
        <begin position="450"/>
        <end position="470"/>
    </location>
</feature>
<dbReference type="AlphaFoldDB" id="A0A9X2FJL4"/>
<evidence type="ECO:0000256" key="5">
    <source>
        <dbReference type="ARBA" id="ARBA00022958"/>
    </source>
</evidence>
<feature type="transmembrane region" description="Helical" evidence="9">
    <location>
        <begin position="131"/>
        <end position="153"/>
    </location>
</feature>
<keyword evidence="8 9" id="KW-0472">Membrane</keyword>
<keyword evidence="3 9" id="KW-0633">Potassium transport</keyword>
<name>A0A9X2FJL4_9LACO</name>
<evidence type="ECO:0000256" key="6">
    <source>
        <dbReference type="ARBA" id="ARBA00022989"/>
    </source>
</evidence>
<feature type="transmembrane region" description="Helical" evidence="9">
    <location>
        <begin position="317"/>
        <end position="337"/>
    </location>
</feature>
<feature type="transmembrane region" description="Helical" evidence="9">
    <location>
        <begin position="512"/>
        <end position="536"/>
    </location>
</feature>
<feature type="transmembrane region" description="Helical" evidence="9">
    <location>
        <begin position="557"/>
        <end position="579"/>
    </location>
</feature>
<dbReference type="Proteomes" id="UP001139006">
    <property type="component" value="Unassembled WGS sequence"/>
</dbReference>
<feature type="transmembrane region" description="Helical" evidence="9">
    <location>
        <begin position="289"/>
        <end position="310"/>
    </location>
</feature>